<reference evidence="3" key="1">
    <citation type="submission" date="2017-02" db="UniProtKB">
        <authorList>
            <consortium name="WormBaseParasite"/>
        </authorList>
    </citation>
    <scope>IDENTIFICATION</scope>
</reference>
<reference evidence="1 2" key="2">
    <citation type="submission" date="2018-11" db="EMBL/GenBank/DDBJ databases">
        <authorList>
            <consortium name="Pathogen Informatics"/>
        </authorList>
    </citation>
    <scope>NUCLEOTIDE SEQUENCE [LARGE SCALE GENOMIC DNA]</scope>
</reference>
<keyword evidence="2" id="KW-1185">Reference proteome</keyword>
<sequence>MSTVSCRKHKSVAALTARQYREAKKKELLTLKSEVISLRKDVEFYRTLYRLKEKELVTLREKCAHLEEVAKASIPSYEDPRLASVPSLSSLSPDTIFDIESEPYVDNILDPFDAICYATKSHCIWNSSLTQNLCIYWTLCEPFILNCILLKGNIPAGFGTWTVCHLYLTVCLAQVVLVS</sequence>
<dbReference type="Proteomes" id="UP000278807">
    <property type="component" value="Unassembled WGS sequence"/>
</dbReference>
<dbReference type="EMBL" id="UZAE01012698">
    <property type="protein sequence ID" value="VDO06272.1"/>
    <property type="molecule type" value="Genomic_DNA"/>
</dbReference>
<gene>
    <name evidence="1" type="ORF">HNAJ_LOCUS9654</name>
</gene>
<accession>A0A0R3TQ56</accession>
<evidence type="ECO:0000313" key="2">
    <source>
        <dbReference type="Proteomes" id="UP000278807"/>
    </source>
</evidence>
<dbReference type="WBParaSite" id="HNAJ_0000965901-mRNA-1">
    <property type="protein sequence ID" value="HNAJ_0000965901-mRNA-1"/>
    <property type="gene ID" value="HNAJ_0000965901"/>
</dbReference>
<dbReference type="OrthoDB" id="6257030at2759"/>
<organism evidence="3">
    <name type="scientific">Rodentolepis nana</name>
    <name type="common">Dwarf tapeworm</name>
    <name type="synonym">Hymenolepis nana</name>
    <dbReference type="NCBI Taxonomy" id="102285"/>
    <lineage>
        <taxon>Eukaryota</taxon>
        <taxon>Metazoa</taxon>
        <taxon>Spiralia</taxon>
        <taxon>Lophotrochozoa</taxon>
        <taxon>Platyhelminthes</taxon>
        <taxon>Cestoda</taxon>
        <taxon>Eucestoda</taxon>
        <taxon>Cyclophyllidea</taxon>
        <taxon>Hymenolepididae</taxon>
        <taxon>Rodentolepis</taxon>
    </lineage>
</organism>
<dbReference type="AlphaFoldDB" id="A0A0R3TQ56"/>
<name>A0A0R3TQ56_RODNA</name>
<proteinExistence type="predicted"/>
<evidence type="ECO:0000313" key="1">
    <source>
        <dbReference type="EMBL" id="VDO06272.1"/>
    </source>
</evidence>
<protein>
    <submittedName>
        <fullName evidence="3">BZIP domain-containing protein</fullName>
    </submittedName>
</protein>
<evidence type="ECO:0000313" key="3">
    <source>
        <dbReference type="WBParaSite" id="HNAJ_0000965901-mRNA-1"/>
    </source>
</evidence>